<organism evidence="1 2">
    <name type="scientific">Agromyces humatus</name>
    <dbReference type="NCBI Taxonomy" id="279573"/>
    <lineage>
        <taxon>Bacteria</taxon>
        <taxon>Bacillati</taxon>
        <taxon>Actinomycetota</taxon>
        <taxon>Actinomycetes</taxon>
        <taxon>Micrococcales</taxon>
        <taxon>Microbacteriaceae</taxon>
        <taxon>Agromyces</taxon>
    </lineage>
</organism>
<reference evidence="1 2" key="1">
    <citation type="journal article" date="2019" name="Int. J. Syst. Evol. Microbiol.">
        <title>The Global Catalogue of Microorganisms (GCM) 10K type strain sequencing project: providing services to taxonomists for standard genome sequencing and annotation.</title>
        <authorList>
            <consortium name="The Broad Institute Genomics Platform"/>
            <consortium name="The Broad Institute Genome Sequencing Center for Infectious Disease"/>
            <person name="Wu L."/>
            <person name="Ma J."/>
        </authorList>
    </citation>
    <scope>NUCLEOTIDE SEQUENCE [LARGE SCALE GENOMIC DNA]</scope>
    <source>
        <strain evidence="1 2">JCM 14319</strain>
    </source>
</reference>
<dbReference type="EMBL" id="BAAANH010000010">
    <property type="protein sequence ID" value="GAA1771548.1"/>
    <property type="molecule type" value="Genomic_DNA"/>
</dbReference>
<keyword evidence="2" id="KW-1185">Reference proteome</keyword>
<dbReference type="RefSeq" id="WP_269756585.1">
    <property type="nucleotide sequence ID" value="NZ_BAAANH010000010.1"/>
</dbReference>
<dbReference type="Proteomes" id="UP001500506">
    <property type="component" value="Unassembled WGS sequence"/>
</dbReference>
<sequence length="44" mass="4723">MLLALFVVLVLLALAAAYAGIVALGARVRRIPFDPGYDSRRPVP</sequence>
<gene>
    <name evidence="1" type="ORF">GCM10009747_36570</name>
</gene>
<comment type="caution">
    <text evidence="1">The sequence shown here is derived from an EMBL/GenBank/DDBJ whole genome shotgun (WGS) entry which is preliminary data.</text>
</comment>
<protein>
    <submittedName>
        <fullName evidence="1">Uncharacterized protein</fullName>
    </submittedName>
</protein>
<evidence type="ECO:0000313" key="1">
    <source>
        <dbReference type="EMBL" id="GAA1771548.1"/>
    </source>
</evidence>
<evidence type="ECO:0000313" key="2">
    <source>
        <dbReference type="Proteomes" id="UP001500506"/>
    </source>
</evidence>
<name>A0ABN2L3L8_9MICO</name>
<accession>A0ABN2L3L8</accession>
<proteinExistence type="predicted"/>